<gene>
    <name evidence="3" type="ORF">RHOBADRAFT_52206</name>
</gene>
<evidence type="ECO:0000256" key="1">
    <source>
        <dbReference type="SAM" id="MobiDB-lite"/>
    </source>
</evidence>
<feature type="compositionally biased region" description="Basic and acidic residues" evidence="1">
    <location>
        <begin position="155"/>
        <end position="166"/>
    </location>
</feature>
<dbReference type="EMBL" id="KQ474076">
    <property type="protein sequence ID" value="KPV76162.1"/>
    <property type="molecule type" value="Genomic_DNA"/>
</dbReference>
<evidence type="ECO:0000313" key="3">
    <source>
        <dbReference type="EMBL" id="KPV76162.1"/>
    </source>
</evidence>
<feature type="compositionally biased region" description="Basic residues" evidence="1">
    <location>
        <begin position="144"/>
        <end position="154"/>
    </location>
</feature>
<keyword evidence="2" id="KW-0472">Membrane</keyword>
<dbReference type="AlphaFoldDB" id="A0A194S6E3"/>
<reference evidence="3 4" key="1">
    <citation type="journal article" date="2015" name="Front. Microbiol.">
        <title>Genome sequence of the plant growth promoting endophytic yeast Rhodotorula graminis WP1.</title>
        <authorList>
            <person name="Firrincieli A."/>
            <person name="Otillar R."/>
            <person name="Salamov A."/>
            <person name="Schmutz J."/>
            <person name="Khan Z."/>
            <person name="Redman R.S."/>
            <person name="Fleck N.D."/>
            <person name="Lindquist E."/>
            <person name="Grigoriev I.V."/>
            <person name="Doty S.L."/>
        </authorList>
    </citation>
    <scope>NUCLEOTIDE SEQUENCE [LARGE SCALE GENOMIC DNA]</scope>
    <source>
        <strain evidence="3 4">WP1</strain>
    </source>
</reference>
<name>A0A194S6E3_RHOGW</name>
<feature type="region of interest" description="Disordered" evidence="1">
    <location>
        <begin position="1"/>
        <end position="59"/>
    </location>
</feature>
<feature type="transmembrane region" description="Helical" evidence="2">
    <location>
        <begin position="335"/>
        <end position="356"/>
    </location>
</feature>
<dbReference type="GeneID" id="28976673"/>
<sequence length="364" mass="40496">MRPNTARHERETSRTDRASWPLTPDALPWPTPGNEDAINSNPRLYGATRPTRTAGDGSYARAVPHVPHEQDPLAHLFPSPVSTVHLPDSHFAFTDRSGEVDKLYDHHADSRRQTPNWSYRKARAPVYYDVPHDLELHDDGSRMKRERSRSRSAHVRQDSGNGERARSTSRGRRSSTAKDGERGRRSARSSSSGVLPRARSRSASTMLEEERRSRAGRRPSANEGRNVHGLEEDPLLDVDRAFREEAGPRGRHDAPRSSQTRSSSASVSPSTAHRRALASLNGEDDLESGRDHPASSSRSRHLASFDGITSPRLVPNDVHERRPFRSRITGREWKVGGGVLLVIVLCSVGGWAAWFFGTGQQNKA</sequence>
<keyword evidence="2" id="KW-1133">Transmembrane helix</keyword>
<dbReference type="RefSeq" id="XP_018272211.1">
    <property type="nucleotide sequence ID" value="XM_018416225.1"/>
</dbReference>
<feature type="compositionally biased region" description="Basic and acidic residues" evidence="1">
    <location>
        <begin position="225"/>
        <end position="255"/>
    </location>
</feature>
<keyword evidence="4" id="KW-1185">Reference proteome</keyword>
<dbReference type="Proteomes" id="UP000053890">
    <property type="component" value="Unassembled WGS sequence"/>
</dbReference>
<feature type="compositionally biased region" description="Basic and acidic residues" evidence="1">
    <location>
        <begin position="1"/>
        <end position="17"/>
    </location>
</feature>
<organism evidence="3 4">
    <name type="scientific">Rhodotorula graminis (strain WP1)</name>
    <dbReference type="NCBI Taxonomy" id="578459"/>
    <lineage>
        <taxon>Eukaryota</taxon>
        <taxon>Fungi</taxon>
        <taxon>Dikarya</taxon>
        <taxon>Basidiomycota</taxon>
        <taxon>Pucciniomycotina</taxon>
        <taxon>Microbotryomycetes</taxon>
        <taxon>Sporidiobolales</taxon>
        <taxon>Sporidiobolaceae</taxon>
        <taxon>Rhodotorula</taxon>
    </lineage>
</organism>
<evidence type="ECO:0000313" key="4">
    <source>
        <dbReference type="Proteomes" id="UP000053890"/>
    </source>
</evidence>
<feature type="compositionally biased region" description="Low complexity" evidence="1">
    <location>
        <begin position="256"/>
        <end position="271"/>
    </location>
</feature>
<keyword evidence="2" id="KW-0812">Transmembrane</keyword>
<feature type="region of interest" description="Disordered" evidence="1">
    <location>
        <begin position="134"/>
        <end position="315"/>
    </location>
</feature>
<proteinExistence type="predicted"/>
<evidence type="ECO:0000256" key="2">
    <source>
        <dbReference type="SAM" id="Phobius"/>
    </source>
</evidence>
<feature type="compositionally biased region" description="Basic and acidic residues" evidence="1">
    <location>
        <begin position="134"/>
        <end position="143"/>
    </location>
</feature>
<accession>A0A194S6E3</accession>
<protein>
    <submittedName>
        <fullName evidence="3">Uncharacterized protein</fullName>
    </submittedName>
</protein>